<organism evidence="4 5">
    <name type="scientific">Roseovarius marisflavi</name>
    <dbReference type="NCBI Taxonomy" id="1054996"/>
    <lineage>
        <taxon>Bacteria</taxon>
        <taxon>Pseudomonadati</taxon>
        <taxon>Pseudomonadota</taxon>
        <taxon>Alphaproteobacteria</taxon>
        <taxon>Rhodobacterales</taxon>
        <taxon>Roseobacteraceae</taxon>
        <taxon>Roseovarius</taxon>
    </lineage>
</organism>
<dbReference type="InterPro" id="IPR046342">
    <property type="entry name" value="CBS_dom_sf"/>
</dbReference>
<protein>
    <submittedName>
        <fullName evidence="4">CBS domain-containing protein</fullName>
    </submittedName>
</protein>
<dbReference type="CDD" id="cd04622">
    <property type="entry name" value="CBS_pair_HRP1_like"/>
    <property type="match status" value="1"/>
</dbReference>
<evidence type="ECO:0000256" key="1">
    <source>
        <dbReference type="ARBA" id="ARBA00023122"/>
    </source>
</evidence>
<dbReference type="Pfam" id="PF00571">
    <property type="entry name" value="CBS"/>
    <property type="match status" value="2"/>
</dbReference>
<feature type="domain" description="CBS" evidence="3">
    <location>
        <begin position="111"/>
        <end position="169"/>
    </location>
</feature>
<accession>A0A1M7BAA2</accession>
<dbReference type="PANTHER" id="PTHR43080">
    <property type="entry name" value="CBS DOMAIN-CONTAINING PROTEIN CBSX3, MITOCHONDRIAL"/>
    <property type="match status" value="1"/>
</dbReference>
<dbReference type="AlphaFoldDB" id="A0A1M7BAA2"/>
<dbReference type="RefSeq" id="WP_245813492.1">
    <property type="nucleotide sequence ID" value="NZ_FRBN01000017.1"/>
</dbReference>
<dbReference type="Gene3D" id="3.10.580.10">
    <property type="entry name" value="CBS-domain"/>
    <property type="match status" value="1"/>
</dbReference>
<dbReference type="PROSITE" id="PS51371">
    <property type="entry name" value="CBS"/>
    <property type="match status" value="2"/>
</dbReference>
<feature type="domain" description="CBS" evidence="3">
    <location>
        <begin position="46"/>
        <end position="103"/>
    </location>
</feature>
<dbReference type="STRING" id="1054996.SAMN05444414_1178"/>
<gene>
    <name evidence="4" type="ORF">SAMN05444414_1178</name>
</gene>
<evidence type="ECO:0000256" key="2">
    <source>
        <dbReference type="PROSITE-ProRule" id="PRU00703"/>
    </source>
</evidence>
<dbReference type="PANTHER" id="PTHR43080:SF2">
    <property type="entry name" value="CBS DOMAIN-CONTAINING PROTEIN"/>
    <property type="match status" value="1"/>
</dbReference>
<dbReference type="SMART" id="SM00116">
    <property type="entry name" value="CBS"/>
    <property type="match status" value="2"/>
</dbReference>
<evidence type="ECO:0000313" key="5">
    <source>
        <dbReference type="Proteomes" id="UP000184191"/>
    </source>
</evidence>
<keyword evidence="1 2" id="KW-0129">CBS domain</keyword>
<reference evidence="5" key="1">
    <citation type="submission" date="2016-11" db="EMBL/GenBank/DDBJ databases">
        <authorList>
            <person name="Varghese N."/>
            <person name="Submissions S."/>
        </authorList>
    </citation>
    <scope>NUCLEOTIDE SEQUENCE [LARGE SCALE GENOMIC DNA]</scope>
    <source>
        <strain evidence="5">DSM 29327</strain>
    </source>
</reference>
<dbReference type="EMBL" id="FRBN01000017">
    <property type="protein sequence ID" value="SHL51559.1"/>
    <property type="molecule type" value="Genomic_DNA"/>
</dbReference>
<proteinExistence type="predicted"/>
<dbReference type="Proteomes" id="UP000184191">
    <property type="component" value="Unassembled WGS sequence"/>
</dbReference>
<keyword evidence="5" id="KW-1185">Reference proteome</keyword>
<name>A0A1M7BAA2_9RHOB</name>
<dbReference type="InterPro" id="IPR051257">
    <property type="entry name" value="Diverse_CBS-Domain"/>
</dbReference>
<evidence type="ECO:0000313" key="4">
    <source>
        <dbReference type="EMBL" id="SHL51559.1"/>
    </source>
</evidence>
<dbReference type="SUPFAM" id="SSF54631">
    <property type="entry name" value="CBS-domain pair"/>
    <property type="match status" value="1"/>
</dbReference>
<dbReference type="InterPro" id="IPR000644">
    <property type="entry name" value="CBS_dom"/>
</dbReference>
<sequence>MVGASGLDQTAKRFRLTVVNNAGPGTDILKSVNSAGGYEMKINDAMHRQAGWTSADIPVSEVAKIMMKSDIGAIPVGKNDKLIGMITDRDIALRVVAEGRVPAKTTAEEVMTKGIIFCHTNETVEDAIHLMDQKKIRCLPVIDDKKRLVGMLSLGDVSHAVGRDLSGELLHAAASHHP</sequence>
<evidence type="ECO:0000259" key="3">
    <source>
        <dbReference type="PROSITE" id="PS51371"/>
    </source>
</evidence>